<evidence type="ECO:0000256" key="1">
    <source>
        <dbReference type="SAM" id="MobiDB-lite"/>
    </source>
</evidence>
<feature type="compositionally biased region" description="Basic and acidic residues" evidence="1">
    <location>
        <begin position="10"/>
        <end position="24"/>
    </location>
</feature>
<dbReference type="AlphaFoldDB" id="A0AAD1VR39"/>
<organism evidence="2 3">
    <name type="scientific">Pelobates cultripes</name>
    <name type="common">Western spadefoot toad</name>
    <dbReference type="NCBI Taxonomy" id="61616"/>
    <lineage>
        <taxon>Eukaryota</taxon>
        <taxon>Metazoa</taxon>
        <taxon>Chordata</taxon>
        <taxon>Craniata</taxon>
        <taxon>Vertebrata</taxon>
        <taxon>Euteleostomi</taxon>
        <taxon>Amphibia</taxon>
        <taxon>Batrachia</taxon>
        <taxon>Anura</taxon>
        <taxon>Pelobatoidea</taxon>
        <taxon>Pelobatidae</taxon>
        <taxon>Pelobates</taxon>
    </lineage>
</organism>
<dbReference type="EMBL" id="OW240913">
    <property type="protein sequence ID" value="CAH2247119.1"/>
    <property type="molecule type" value="Genomic_DNA"/>
</dbReference>
<gene>
    <name evidence="2" type="ORF">PECUL_23A058726</name>
</gene>
<evidence type="ECO:0000313" key="3">
    <source>
        <dbReference type="Proteomes" id="UP001295444"/>
    </source>
</evidence>
<protein>
    <submittedName>
        <fullName evidence="2">Uncharacterized protein</fullName>
    </submittedName>
</protein>
<dbReference type="Proteomes" id="UP001295444">
    <property type="component" value="Chromosome 02"/>
</dbReference>
<reference evidence="2" key="1">
    <citation type="submission" date="2022-03" db="EMBL/GenBank/DDBJ databases">
        <authorList>
            <person name="Alioto T."/>
            <person name="Alioto T."/>
            <person name="Gomez Garrido J."/>
        </authorList>
    </citation>
    <scope>NUCLEOTIDE SEQUENCE</scope>
</reference>
<name>A0AAD1VR39_PELCU</name>
<sequence>MSGRGPPIKSDCRKAEDHNRDRDLLPPAPSSSAWSPLYDRDRAALHVSRKRLKALFAPLAGAISTRSDLDTCSEQVVPPSELAAMTAALSYERVCEKAWEEGGGFPADTN</sequence>
<accession>A0AAD1VR39</accession>
<feature type="region of interest" description="Disordered" evidence="1">
    <location>
        <begin position="1"/>
        <end position="34"/>
    </location>
</feature>
<proteinExistence type="predicted"/>
<keyword evidence="3" id="KW-1185">Reference proteome</keyword>
<evidence type="ECO:0000313" key="2">
    <source>
        <dbReference type="EMBL" id="CAH2247119.1"/>
    </source>
</evidence>